<accession>A0A7R9HKH8</accession>
<proteinExistence type="predicted"/>
<dbReference type="InterPro" id="IPR015919">
    <property type="entry name" value="Cadherin-like_sf"/>
</dbReference>
<dbReference type="AlphaFoldDB" id="A0A7R9HKH8"/>
<dbReference type="EMBL" id="OB793023">
    <property type="protein sequence ID" value="CAD7425764.1"/>
    <property type="molecule type" value="Genomic_DNA"/>
</dbReference>
<dbReference type="Gene3D" id="2.60.40.60">
    <property type="entry name" value="Cadherins"/>
    <property type="match status" value="1"/>
</dbReference>
<organism evidence="1">
    <name type="scientific">Timema monikensis</name>
    <dbReference type="NCBI Taxonomy" id="170555"/>
    <lineage>
        <taxon>Eukaryota</taxon>
        <taxon>Metazoa</taxon>
        <taxon>Ecdysozoa</taxon>
        <taxon>Arthropoda</taxon>
        <taxon>Hexapoda</taxon>
        <taxon>Insecta</taxon>
        <taxon>Pterygota</taxon>
        <taxon>Neoptera</taxon>
        <taxon>Polyneoptera</taxon>
        <taxon>Phasmatodea</taxon>
        <taxon>Timematodea</taxon>
        <taxon>Timematoidea</taxon>
        <taxon>Timematidae</taxon>
        <taxon>Timema</taxon>
    </lineage>
</organism>
<dbReference type="GO" id="GO:0005509">
    <property type="term" value="F:calcium ion binding"/>
    <property type="evidence" value="ECO:0007669"/>
    <property type="project" value="InterPro"/>
</dbReference>
<evidence type="ECO:0000313" key="1">
    <source>
        <dbReference type="EMBL" id="CAD7425764.1"/>
    </source>
</evidence>
<sequence>MASLVLIDSSQPTYDSQHLVTKFIRIGITDKNDSPPYFDKALYETEVDENEELHHTVLTVTAKDDHEGEYSSFKALNKAEIGDNE</sequence>
<dbReference type="SUPFAM" id="SSF49313">
    <property type="entry name" value="Cadherin-like"/>
    <property type="match status" value="1"/>
</dbReference>
<gene>
    <name evidence="1" type="ORF">TMSB3V08_LOCUS2668</name>
</gene>
<protein>
    <submittedName>
        <fullName evidence="1">Uncharacterized protein</fullName>
    </submittedName>
</protein>
<reference evidence="1" key="1">
    <citation type="submission" date="2020-11" db="EMBL/GenBank/DDBJ databases">
        <authorList>
            <person name="Tran Van P."/>
        </authorList>
    </citation>
    <scope>NUCLEOTIDE SEQUENCE</scope>
</reference>
<dbReference type="GO" id="GO:0016020">
    <property type="term" value="C:membrane"/>
    <property type="evidence" value="ECO:0007669"/>
    <property type="project" value="InterPro"/>
</dbReference>
<name>A0A7R9HKH8_9NEOP</name>